<dbReference type="Gene3D" id="1.10.340.70">
    <property type="match status" value="1"/>
</dbReference>
<evidence type="ECO:0000256" key="3">
    <source>
        <dbReference type="PROSITE-ProRule" id="PRU00047"/>
    </source>
</evidence>
<dbReference type="PANTHER" id="PTHR37984">
    <property type="entry name" value="PROTEIN CBG26694"/>
    <property type="match status" value="1"/>
</dbReference>
<keyword evidence="3" id="KW-0863">Zinc-finger</keyword>
<feature type="region of interest" description="Disordered" evidence="4">
    <location>
        <begin position="667"/>
        <end position="829"/>
    </location>
</feature>
<dbReference type="GO" id="GO:0004190">
    <property type="term" value="F:aspartic-type endopeptidase activity"/>
    <property type="evidence" value="ECO:0007669"/>
    <property type="project" value="InterPro"/>
</dbReference>
<dbReference type="InterPro" id="IPR041588">
    <property type="entry name" value="Integrase_H2C2"/>
</dbReference>
<dbReference type="Proteomes" id="UP000606786">
    <property type="component" value="Unassembled WGS sequence"/>
</dbReference>
<feature type="region of interest" description="Disordered" evidence="4">
    <location>
        <begin position="316"/>
        <end position="343"/>
    </location>
</feature>
<feature type="compositionally biased region" description="Low complexity" evidence="4">
    <location>
        <begin position="78"/>
        <end position="88"/>
    </location>
</feature>
<dbReference type="GO" id="GO:0008270">
    <property type="term" value="F:zinc ion binding"/>
    <property type="evidence" value="ECO:0007669"/>
    <property type="project" value="UniProtKB-KW"/>
</dbReference>
<name>A0A811UB77_CERCA</name>
<dbReference type="GO" id="GO:0003676">
    <property type="term" value="F:nucleic acid binding"/>
    <property type="evidence" value="ECO:0007669"/>
    <property type="project" value="InterPro"/>
</dbReference>
<feature type="domain" description="CCHC-type" evidence="5">
    <location>
        <begin position="346"/>
        <end position="361"/>
    </location>
</feature>
<dbReference type="InterPro" id="IPR005162">
    <property type="entry name" value="Retrotrans_gag_dom"/>
</dbReference>
<dbReference type="EC" id="2.7.7.49" evidence="1"/>
<dbReference type="Gene3D" id="2.40.70.10">
    <property type="entry name" value="Acid Proteases"/>
    <property type="match status" value="1"/>
</dbReference>
<dbReference type="SUPFAM" id="SSF50630">
    <property type="entry name" value="Acid proteases"/>
    <property type="match status" value="1"/>
</dbReference>
<evidence type="ECO:0000259" key="6">
    <source>
        <dbReference type="PROSITE" id="PS50175"/>
    </source>
</evidence>
<dbReference type="SUPFAM" id="SSF57756">
    <property type="entry name" value="Retrovirus zinc finger-like domains"/>
    <property type="match status" value="1"/>
</dbReference>
<dbReference type="AlphaFoldDB" id="A0A811UB77"/>
<dbReference type="InterPro" id="IPR036875">
    <property type="entry name" value="Znf_CCHC_sf"/>
</dbReference>
<protein>
    <recommendedName>
        <fullName evidence="1">RNA-directed DNA polymerase</fullName>
        <ecNumber evidence="1">2.7.7.49</ecNumber>
    </recommendedName>
</protein>
<evidence type="ECO:0000313" key="8">
    <source>
        <dbReference type="Proteomes" id="UP000606786"/>
    </source>
</evidence>
<sequence length="829" mass="96899">MVKVNWVYYLIKEELMKYSAEFGLSNIGTVDELRKRLATFLQEEGESEGLRDRVTDLSLRHAKLSTITNSPTPRQKESLQLPQSQQPSNDGGTGMSSRMTETYTHVYPQLSNQSVMDRVRKWGVKYDGGKDPLGFIERVEELAHGYEIELNALPRALPELLKDRALVWLRNNHGQWQNWETFKRDFLKFFLNSRYFERLDDEIRQRVQRPKEEFKDYVLALQGLMKHSEYTPTQKLRRIYRNCRSDYQLYIKESEFGTLTELVSLAEDFENIMREREPPRAAVKITPPTRNEEHYYAIREEPRRERYTLPERHYEERRHAPTREAVTPRPHQVNRQPSRANPRTACRRCGEHGHFAYECQNAIQLFCWSCGRRGVRTQECCRSSPGNGQRLRLMRGVKSSAVPKISYQTPSVLRQTEGRIIASVAINGKPILATIDTGASQSFISKKVAESLKVGPTRRVFKKVLMGDGRPRAVTEAVKATIQMGDKEHTSELLILPGVIDDVVLGTDYLVKANTTISCGGQIIKLKAESETRTKIKCSTMKVYEGPFDRKTKERPKIEVGENEAINCRWLKAKLREVKLAPEKFPDYTLRRGELYHHIPNEEDATPWKLCVATPLRQRVMNKAHGSPDAEHMGIKETVEKAAARYYWPRMFRDIKRYIRQCPRCHITNPSEPEDAGTGETSTTLVVDKETKKRRNKRSRRSTEEEGSAETKKKKNQNSKSKQRTRVEEEDAEESKKKKQKKTEDETETPRVRNKPKNTRRRRRNRRNREVAAEETRRGSRRNREEEEPEFEEVYVQNEIRRRRSRRIEEEDVEEQRTRKVKTTRPYGK</sequence>
<feature type="domain" description="Peptidase A2" evidence="6">
    <location>
        <begin position="431"/>
        <end position="509"/>
    </location>
</feature>
<dbReference type="InterPro" id="IPR001878">
    <property type="entry name" value="Znf_CCHC"/>
</dbReference>
<dbReference type="FunFam" id="1.10.340.70:FF:000001">
    <property type="entry name" value="Retrovirus-related Pol polyprotein from transposon gypsy-like Protein"/>
    <property type="match status" value="1"/>
</dbReference>
<keyword evidence="3" id="KW-0479">Metal-binding</keyword>
<dbReference type="GO" id="GO:0003964">
    <property type="term" value="F:RNA-directed DNA polymerase activity"/>
    <property type="evidence" value="ECO:0007669"/>
    <property type="project" value="UniProtKB-EC"/>
</dbReference>
<feature type="compositionally biased region" description="Basic residues" evidence="4">
    <location>
        <begin position="752"/>
        <end position="767"/>
    </location>
</feature>
<dbReference type="InterPro" id="IPR050951">
    <property type="entry name" value="Retrovirus_Pol_polyprotein"/>
</dbReference>
<evidence type="ECO:0000313" key="7">
    <source>
        <dbReference type="EMBL" id="CAD6995187.1"/>
    </source>
</evidence>
<dbReference type="GO" id="GO:0006508">
    <property type="term" value="P:proteolysis"/>
    <property type="evidence" value="ECO:0007669"/>
    <property type="project" value="InterPro"/>
</dbReference>
<dbReference type="EMBL" id="CAJHJT010000001">
    <property type="protein sequence ID" value="CAD6995187.1"/>
    <property type="molecule type" value="Genomic_DNA"/>
</dbReference>
<keyword evidence="3" id="KW-0862">Zinc</keyword>
<comment type="caution">
    <text evidence="7">The sequence shown here is derived from an EMBL/GenBank/DDBJ whole genome shotgun (WGS) entry which is preliminary data.</text>
</comment>
<feature type="compositionally biased region" description="Basic and acidic residues" evidence="4">
    <location>
        <begin position="742"/>
        <end position="751"/>
    </location>
</feature>
<evidence type="ECO:0000256" key="2">
    <source>
        <dbReference type="ARBA" id="ARBA00022801"/>
    </source>
</evidence>
<dbReference type="PROSITE" id="PS50158">
    <property type="entry name" value="ZF_CCHC"/>
    <property type="match status" value="1"/>
</dbReference>
<proteinExistence type="predicted"/>
<dbReference type="Pfam" id="PF03732">
    <property type="entry name" value="Retrotrans_gag"/>
    <property type="match status" value="1"/>
</dbReference>
<gene>
    <name evidence="7" type="ORF">CCAP1982_LOCUS3907</name>
</gene>
<keyword evidence="2" id="KW-0378">Hydrolase</keyword>
<dbReference type="InterPro" id="IPR001995">
    <property type="entry name" value="Peptidase_A2_cat"/>
</dbReference>
<feature type="compositionally biased region" description="Basic residues" evidence="4">
    <location>
        <begin position="819"/>
        <end position="829"/>
    </location>
</feature>
<reference evidence="7" key="1">
    <citation type="submission" date="2020-11" db="EMBL/GenBank/DDBJ databases">
        <authorList>
            <person name="Whitehead M."/>
        </authorList>
    </citation>
    <scope>NUCLEOTIDE SEQUENCE</scope>
    <source>
        <strain evidence="7">EGII</strain>
    </source>
</reference>
<feature type="compositionally biased region" description="Basic and acidic residues" evidence="4">
    <location>
        <begin position="768"/>
        <end position="785"/>
    </location>
</feature>
<evidence type="ECO:0000256" key="1">
    <source>
        <dbReference type="ARBA" id="ARBA00012493"/>
    </source>
</evidence>
<dbReference type="Pfam" id="PF13975">
    <property type="entry name" value="gag-asp_proteas"/>
    <property type="match status" value="1"/>
</dbReference>
<evidence type="ECO:0000259" key="5">
    <source>
        <dbReference type="PROSITE" id="PS50158"/>
    </source>
</evidence>
<dbReference type="PANTHER" id="PTHR37984:SF15">
    <property type="entry name" value="INTEGRASE CATALYTIC DOMAIN-CONTAINING PROTEIN"/>
    <property type="match status" value="1"/>
</dbReference>
<dbReference type="InterPro" id="IPR021109">
    <property type="entry name" value="Peptidase_aspartic_dom_sf"/>
</dbReference>
<feature type="region of interest" description="Disordered" evidence="4">
    <location>
        <begin position="64"/>
        <end position="98"/>
    </location>
</feature>
<evidence type="ECO:0000256" key="4">
    <source>
        <dbReference type="SAM" id="MobiDB-lite"/>
    </source>
</evidence>
<dbReference type="PROSITE" id="PS50175">
    <property type="entry name" value="ASP_PROT_RETROV"/>
    <property type="match status" value="1"/>
</dbReference>
<accession>A0A811UB77</accession>
<dbReference type="Pfam" id="PF17921">
    <property type="entry name" value="Integrase_H2C2"/>
    <property type="match status" value="1"/>
</dbReference>
<keyword evidence="8" id="KW-1185">Reference proteome</keyword>
<dbReference type="OrthoDB" id="7480340at2759"/>
<dbReference type="CDD" id="cd00303">
    <property type="entry name" value="retropepsin_like"/>
    <property type="match status" value="1"/>
</dbReference>
<feature type="compositionally biased region" description="Basic residues" evidence="4">
    <location>
        <begin position="712"/>
        <end position="724"/>
    </location>
</feature>
<organism evidence="7 8">
    <name type="scientific">Ceratitis capitata</name>
    <name type="common">Mediterranean fruit fly</name>
    <name type="synonym">Tephritis capitata</name>
    <dbReference type="NCBI Taxonomy" id="7213"/>
    <lineage>
        <taxon>Eukaryota</taxon>
        <taxon>Metazoa</taxon>
        <taxon>Ecdysozoa</taxon>
        <taxon>Arthropoda</taxon>
        <taxon>Hexapoda</taxon>
        <taxon>Insecta</taxon>
        <taxon>Pterygota</taxon>
        <taxon>Neoptera</taxon>
        <taxon>Endopterygota</taxon>
        <taxon>Diptera</taxon>
        <taxon>Brachycera</taxon>
        <taxon>Muscomorpha</taxon>
        <taxon>Tephritoidea</taxon>
        <taxon>Tephritidae</taxon>
        <taxon>Ceratitis</taxon>
        <taxon>Ceratitis</taxon>
    </lineage>
</organism>